<proteinExistence type="predicted"/>
<evidence type="ECO:0000313" key="9">
    <source>
        <dbReference type="Proteomes" id="UP000042958"/>
    </source>
</evidence>
<dbReference type="AlphaFoldDB" id="A0A0F7VGY6"/>
<evidence type="ECO:0000256" key="1">
    <source>
        <dbReference type="ARBA" id="ARBA00004141"/>
    </source>
</evidence>
<evidence type="ECO:0000313" key="10">
    <source>
        <dbReference type="Proteomes" id="UP000190744"/>
    </source>
</evidence>
<dbReference type="OrthoDB" id="20872at2759"/>
<dbReference type="Proteomes" id="UP000190744">
    <property type="component" value="Unassembled WGS sequence"/>
</dbReference>
<feature type="transmembrane region" description="Helical" evidence="5">
    <location>
        <begin position="12"/>
        <end position="35"/>
    </location>
</feature>
<sequence>MSSFHGHPLGIVTLIAHIVQCASAIVVLGITAWAVRGTKTLTVIFALVIAVLTPVAFALSTGASCITRSRKWHILPMYLTDTVLSYLWLTAFIFLAQNFNQVSCSISRWNGQTVCSRKYAAEAFSFIAFFMTLCALLFQFFYSYIYNPDTPQPREDQRAKETLHGNLETAGVL</sequence>
<feature type="transmembrane region" description="Helical" evidence="5">
    <location>
        <begin position="119"/>
        <end position="145"/>
    </location>
</feature>
<evidence type="ECO:0000256" key="5">
    <source>
        <dbReference type="SAM" id="Phobius"/>
    </source>
</evidence>
<dbReference type="EMBL" id="LJBN01000212">
    <property type="protein sequence ID" value="OOQ82759.1"/>
    <property type="molecule type" value="Genomic_DNA"/>
</dbReference>
<gene>
    <name evidence="8" type="ORF">PEBR_37729</name>
    <name evidence="7" type="ORF">PMG11_04849</name>
</gene>
<evidence type="ECO:0000256" key="4">
    <source>
        <dbReference type="ARBA" id="ARBA00023136"/>
    </source>
</evidence>
<keyword evidence="3 5" id="KW-1133">Transmembrane helix</keyword>
<reference evidence="7" key="1">
    <citation type="submission" date="2014-11" db="EMBL/GenBank/DDBJ databases">
        <authorList>
            <person name="Zhu J."/>
            <person name="Qi W."/>
            <person name="Song R."/>
        </authorList>
    </citation>
    <scope>NUCLEOTIDE SEQUENCE [LARGE SCALE GENOMIC DNA]</scope>
</reference>
<reference evidence="9" key="2">
    <citation type="journal article" date="2015" name="Genome Announc.">
        <title>Draft genome sequence of the fungus Penicillium brasilianum MG11.</title>
        <authorList>
            <person name="Horn F."/>
            <person name="Linde J."/>
            <person name="Mattern D.J."/>
            <person name="Walther G."/>
            <person name="Guthke R."/>
            <person name="Brakhage A.A."/>
            <person name="Valiante V."/>
        </authorList>
    </citation>
    <scope>NUCLEOTIDE SEQUENCE [LARGE SCALE GENOMIC DNA]</scope>
    <source>
        <strain evidence="9">MG11</strain>
    </source>
</reference>
<feature type="domain" description="MARVEL" evidence="6">
    <location>
        <begin position="13"/>
        <end position="137"/>
    </location>
</feature>
<feature type="transmembrane region" description="Helical" evidence="5">
    <location>
        <begin position="41"/>
        <end position="66"/>
    </location>
</feature>
<reference evidence="8" key="4">
    <citation type="submission" date="2015-09" db="EMBL/GenBank/DDBJ databases">
        <authorList>
            <person name="Jackson K.R."/>
            <person name="Lunt B.L."/>
            <person name="Fisher J.N.B."/>
            <person name="Gardner A.V."/>
            <person name="Bailey M.E."/>
            <person name="Deus L.M."/>
            <person name="Earl A.S."/>
            <person name="Gibby P.D."/>
            <person name="Hartmann K.A."/>
            <person name="Liu J.E."/>
            <person name="Manci A.M."/>
            <person name="Nielsen D.A."/>
            <person name="Solomon M.B."/>
            <person name="Breakwell D.P."/>
            <person name="Burnett S.H."/>
            <person name="Grose J.H."/>
        </authorList>
    </citation>
    <scope>NUCLEOTIDE SEQUENCE [LARGE SCALE GENOMIC DNA]</scope>
    <source>
        <strain evidence="8">LaBioMMi 136</strain>
    </source>
</reference>
<dbReference type="EMBL" id="CDHK01000004">
    <property type="protein sequence ID" value="CEO60211.1"/>
    <property type="molecule type" value="Genomic_DNA"/>
</dbReference>
<dbReference type="Pfam" id="PF01284">
    <property type="entry name" value="MARVEL"/>
    <property type="match status" value="1"/>
</dbReference>
<evidence type="ECO:0000313" key="7">
    <source>
        <dbReference type="EMBL" id="CEO60211.1"/>
    </source>
</evidence>
<reference evidence="10" key="3">
    <citation type="submission" date="2015-09" db="EMBL/GenBank/DDBJ databases">
        <authorList>
            <person name="Fill T.P."/>
            <person name="Baretta J.F."/>
            <person name="de Almeida L.G."/>
            <person name="Rocha M."/>
            <person name="de Souza D.H."/>
            <person name="Malavazi I."/>
            <person name="Cerdeira L.T."/>
            <person name="Hong H."/>
            <person name="Samborskyy M."/>
            <person name="de Vasconcelos A.T."/>
            <person name="Leadlay P."/>
            <person name="Rodrigues-Filho E."/>
        </authorList>
    </citation>
    <scope>NUCLEOTIDE SEQUENCE [LARGE SCALE GENOMIC DNA]</scope>
    <source>
        <strain evidence="10">LaBioMMi 136</strain>
    </source>
</reference>
<dbReference type="PANTHER" id="PTHR39608:SF2">
    <property type="entry name" value="MARVEL DOMAIN-CONTAINING PROTEIN"/>
    <property type="match status" value="1"/>
</dbReference>
<dbReference type="STRING" id="104259.A0A0F7VGY6"/>
<keyword evidence="2 5" id="KW-0812">Transmembrane</keyword>
<keyword evidence="9" id="KW-1185">Reference proteome</keyword>
<evidence type="ECO:0000259" key="6">
    <source>
        <dbReference type="Pfam" id="PF01284"/>
    </source>
</evidence>
<dbReference type="PANTHER" id="PTHR39608">
    <property type="entry name" value="INTEGRAL MEMBRANE PROTEIN (AFU_ORTHOLOGUE AFUA_5G08640)"/>
    <property type="match status" value="1"/>
</dbReference>
<evidence type="ECO:0000256" key="2">
    <source>
        <dbReference type="ARBA" id="ARBA00022692"/>
    </source>
</evidence>
<protein>
    <recommendedName>
        <fullName evidence="6">MARVEL domain-containing protein</fullName>
    </recommendedName>
</protein>
<keyword evidence="4 5" id="KW-0472">Membrane</keyword>
<accession>A0A0F7VGY6</accession>
<evidence type="ECO:0000313" key="8">
    <source>
        <dbReference type="EMBL" id="OOQ82759.1"/>
    </source>
</evidence>
<name>A0A0F7VGY6_PENBI</name>
<feature type="transmembrane region" description="Helical" evidence="5">
    <location>
        <begin position="78"/>
        <end position="99"/>
    </location>
</feature>
<evidence type="ECO:0000256" key="3">
    <source>
        <dbReference type="ARBA" id="ARBA00022989"/>
    </source>
</evidence>
<organism evidence="7 9">
    <name type="scientific">Penicillium brasilianum</name>
    <dbReference type="NCBI Taxonomy" id="104259"/>
    <lineage>
        <taxon>Eukaryota</taxon>
        <taxon>Fungi</taxon>
        <taxon>Dikarya</taxon>
        <taxon>Ascomycota</taxon>
        <taxon>Pezizomycotina</taxon>
        <taxon>Eurotiomycetes</taxon>
        <taxon>Eurotiomycetidae</taxon>
        <taxon>Eurotiales</taxon>
        <taxon>Aspergillaceae</taxon>
        <taxon>Penicillium</taxon>
    </lineage>
</organism>
<dbReference type="Proteomes" id="UP000042958">
    <property type="component" value="Unassembled WGS sequence"/>
</dbReference>
<dbReference type="InterPro" id="IPR008253">
    <property type="entry name" value="Marvel"/>
</dbReference>
<comment type="subcellular location">
    <subcellularLocation>
        <location evidence="1">Membrane</location>
        <topology evidence="1">Multi-pass membrane protein</topology>
    </subcellularLocation>
</comment>
<dbReference type="GO" id="GO:0016020">
    <property type="term" value="C:membrane"/>
    <property type="evidence" value="ECO:0007669"/>
    <property type="project" value="UniProtKB-SubCell"/>
</dbReference>